<feature type="domain" description="C2H2-type" evidence="8">
    <location>
        <begin position="28"/>
        <end position="55"/>
    </location>
</feature>
<feature type="domain" description="C2H2-type" evidence="8">
    <location>
        <begin position="56"/>
        <end position="78"/>
    </location>
</feature>
<dbReference type="EMBL" id="VZTD01003431">
    <property type="protein sequence ID" value="NXB20515.1"/>
    <property type="molecule type" value="Genomic_DNA"/>
</dbReference>
<dbReference type="PROSITE" id="PS50157">
    <property type="entry name" value="ZINC_FINGER_C2H2_2"/>
    <property type="match status" value="2"/>
</dbReference>
<reference evidence="9 10" key="1">
    <citation type="submission" date="2019-09" db="EMBL/GenBank/DDBJ databases">
        <title>Bird 10,000 Genomes (B10K) Project - Family phase.</title>
        <authorList>
            <person name="Zhang G."/>
        </authorList>
    </citation>
    <scope>NUCLEOTIDE SEQUENCE [LARGE SCALE GENOMIC DNA]</scope>
    <source>
        <strain evidence="9">B10K-DU-029-40</strain>
        <tissue evidence="9">Muscle</tissue>
    </source>
</reference>
<keyword evidence="2" id="KW-0479">Metal-binding</keyword>
<dbReference type="InterPro" id="IPR013087">
    <property type="entry name" value="Znf_C2H2_type"/>
</dbReference>
<dbReference type="GO" id="GO:0008270">
    <property type="term" value="F:zinc ion binding"/>
    <property type="evidence" value="ECO:0007669"/>
    <property type="project" value="UniProtKB-KW"/>
</dbReference>
<gene>
    <name evidence="9" type="primary">Znf79</name>
    <name evidence="9" type="ORF">RHALEU_R08909</name>
</gene>
<dbReference type="PROSITE" id="PS00028">
    <property type="entry name" value="ZINC_FINGER_C2H2_1"/>
    <property type="match status" value="2"/>
</dbReference>
<feature type="non-terminal residue" evidence="9">
    <location>
        <position position="78"/>
    </location>
</feature>
<evidence type="ECO:0000256" key="7">
    <source>
        <dbReference type="PROSITE-ProRule" id="PRU00042"/>
    </source>
</evidence>
<comment type="caution">
    <text evidence="9">The sequence shown here is derived from an EMBL/GenBank/DDBJ whole genome shotgun (WGS) entry which is preliminary data.</text>
</comment>
<comment type="subcellular location">
    <subcellularLocation>
        <location evidence="1">Nucleus</location>
    </subcellularLocation>
</comment>
<dbReference type="Pfam" id="PF00096">
    <property type="entry name" value="zf-C2H2"/>
    <property type="match status" value="2"/>
</dbReference>
<evidence type="ECO:0000256" key="3">
    <source>
        <dbReference type="ARBA" id="ARBA00022737"/>
    </source>
</evidence>
<dbReference type="SMART" id="SM00355">
    <property type="entry name" value="ZnF_C2H2"/>
    <property type="match status" value="2"/>
</dbReference>
<evidence type="ECO:0000256" key="6">
    <source>
        <dbReference type="ARBA" id="ARBA00023242"/>
    </source>
</evidence>
<keyword evidence="6" id="KW-0539">Nucleus</keyword>
<keyword evidence="5" id="KW-0862">Zinc</keyword>
<sequence length="78" mass="9082">PTLCWEGRQRSSRSLELVEKPHTGEKLHKCLECRRTFSYSSDLIWHQVIHTEEGPHECGECGKTFGQSSSLREHQHIH</sequence>
<dbReference type="FunFam" id="3.30.160.60:FF:001049">
    <property type="entry name" value="zinc finger protein 319"/>
    <property type="match status" value="1"/>
</dbReference>
<keyword evidence="10" id="KW-1185">Reference proteome</keyword>
<feature type="non-terminal residue" evidence="9">
    <location>
        <position position="1"/>
    </location>
</feature>
<evidence type="ECO:0000259" key="8">
    <source>
        <dbReference type="PROSITE" id="PS50157"/>
    </source>
</evidence>
<organism evidence="9 10">
    <name type="scientific">Rhagologus leucostigma</name>
    <dbReference type="NCBI Taxonomy" id="156170"/>
    <lineage>
        <taxon>Eukaryota</taxon>
        <taxon>Metazoa</taxon>
        <taxon>Chordata</taxon>
        <taxon>Craniata</taxon>
        <taxon>Vertebrata</taxon>
        <taxon>Euteleostomi</taxon>
        <taxon>Archelosauria</taxon>
        <taxon>Archosauria</taxon>
        <taxon>Dinosauria</taxon>
        <taxon>Saurischia</taxon>
        <taxon>Theropoda</taxon>
        <taxon>Coelurosauria</taxon>
        <taxon>Aves</taxon>
        <taxon>Neognathae</taxon>
        <taxon>Neoaves</taxon>
        <taxon>Telluraves</taxon>
        <taxon>Australaves</taxon>
        <taxon>Passeriformes</taxon>
        <taxon>Corvoidea</taxon>
        <taxon>Pachycephalidae</taxon>
        <taxon>Rhagologus</taxon>
    </lineage>
</organism>
<evidence type="ECO:0000256" key="1">
    <source>
        <dbReference type="ARBA" id="ARBA00004123"/>
    </source>
</evidence>
<dbReference type="AlphaFoldDB" id="A0A7K8C085"/>
<proteinExistence type="predicted"/>
<evidence type="ECO:0000256" key="5">
    <source>
        <dbReference type="ARBA" id="ARBA00022833"/>
    </source>
</evidence>
<dbReference type="PANTHER" id="PTHR23226">
    <property type="entry name" value="ZINC FINGER AND SCAN DOMAIN-CONTAINING"/>
    <property type="match status" value="1"/>
</dbReference>
<dbReference type="GO" id="GO:0005634">
    <property type="term" value="C:nucleus"/>
    <property type="evidence" value="ECO:0007669"/>
    <property type="project" value="UniProtKB-SubCell"/>
</dbReference>
<evidence type="ECO:0000313" key="9">
    <source>
        <dbReference type="EMBL" id="NXB20515.1"/>
    </source>
</evidence>
<dbReference type="Proteomes" id="UP000564948">
    <property type="component" value="Unassembled WGS sequence"/>
</dbReference>
<dbReference type="GO" id="GO:0000981">
    <property type="term" value="F:DNA-binding transcription factor activity, RNA polymerase II-specific"/>
    <property type="evidence" value="ECO:0007669"/>
    <property type="project" value="TreeGrafter"/>
</dbReference>
<dbReference type="SUPFAM" id="SSF57667">
    <property type="entry name" value="beta-beta-alpha zinc fingers"/>
    <property type="match status" value="1"/>
</dbReference>
<protein>
    <submittedName>
        <fullName evidence="9">ZNF79 protein</fullName>
    </submittedName>
</protein>
<dbReference type="FunFam" id="3.30.160.60:FF:002090">
    <property type="entry name" value="Zinc finger protein 473"/>
    <property type="match status" value="1"/>
</dbReference>
<name>A0A7K8C085_9CORV</name>
<dbReference type="GO" id="GO:0000978">
    <property type="term" value="F:RNA polymerase II cis-regulatory region sequence-specific DNA binding"/>
    <property type="evidence" value="ECO:0007669"/>
    <property type="project" value="TreeGrafter"/>
</dbReference>
<evidence type="ECO:0000256" key="4">
    <source>
        <dbReference type="ARBA" id="ARBA00022771"/>
    </source>
</evidence>
<accession>A0A7K8C085</accession>
<keyword evidence="3" id="KW-0677">Repeat</keyword>
<evidence type="ECO:0000313" key="10">
    <source>
        <dbReference type="Proteomes" id="UP000564948"/>
    </source>
</evidence>
<dbReference type="InterPro" id="IPR036236">
    <property type="entry name" value="Znf_C2H2_sf"/>
</dbReference>
<dbReference type="Gene3D" id="3.30.160.60">
    <property type="entry name" value="Classic Zinc Finger"/>
    <property type="match status" value="2"/>
</dbReference>
<evidence type="ECO:0000256" key="2">
    <source>
        <dbReference type="ARBA" id="ARBA00022723"/>
    </source>
</evidence>
<keyword evidence="4 7" id="KW-0863">Zinc-finger</keyword>
<dbReference type="PANTHER" id="PTHR23226:SF366">
    <property type="entry name" value="ZINC FINGER PROTEIN ZFP2"/>
    <property type="match status" value="1"/>
</dbReference>